<dbReference type="PANTHER" id="PTHR33177">
    <property type="entry name" value="PUTATIVE-RELATED"/>
    <property type="match status" value="1"/>
</dbReference>
<evidence type="ECO:0000256" key="1">
    <source>
        <dbReference type="SAM" id="MobiDB-lite"/>
    </source>
</evidence>
<evidence type="ECO:0000313" key="3">
    <source>
        <dbReference type="Proteomes" id="UP001151752"/>
    </source>
</evidence>
<evidence type="ECO:0000313" key="2">
    <source>
        <dbReference type="EMBL" id="KAJ6776569.1"/>
    </source>
</evidence>
<sequence length="242" mass="26962">MTADVSSMVNSSSNSEITKDLLGGFSKVSNKDLDLGLQVTKTWDMPVNLKSTGEVCSLRCNCVSSPSPSLNNTKHHKQRTTQESEVQDSKFPPLKFLKESCLELKLVPSSHYESVCTLDKVKSALQRPEEKTMTKKRSPPPPPPPPTPPTSDIKEEEISTRFSSTGVFAAACPGCLQYVITLKTNPKCPSCNFTVPSPLVTKKPRIDLNASLRFLEPWFKIPKREENRSSPMYLKITILYEK</sequence>
<feature type="compositionally biased region" description="Pro residues" evidence="1">
    <location>
        <begin position="139"/>
        <end position="149"/>
    </location>
</feature>
<name>A0A9Q0X0K1_9ROSI</name>
<organism evidence="2 3">
    <name type="scientific">Salix koriyanagi</name>
    <dbReference type="NCBI Taxonomy" id="2511006"/>
    <lineage>
        <taxon>Eukaryota</taxon>
        <taxon>Viridiplantae</taxon>
        <taxon>Streptophyta</taxon>
        <taxon>Embryophyta</taxon>
        <taxon>Tracheophyta</taxon>
        <taxon>Spermatophyta</taxon>
        <taxon>Magnoliopsida</taxon>
        <taxon>eudicotyledons</taxon>
        <taxon>Gunneridae</taxon>
        <taxon>Pentapetalae</taxon>
        <taxon>rosids</taxon>
        <taxon>fabids</taxon>
        <taxon>Malpighiales</taxon>
        <taxon>Salicaceae</taxon>
        <taxon>Saliceae</taxon>
        <taxon>Salix</taxon>
    </lineage>
</organism>
<comment type="caution">
    <text evidence="2">The sequence shown here is derived from an EMBL/GenBank/DDBJ whole genome shotgun (WGS) entry which is preliminary data.</text>
</comment>
<dbReference type="InterPro" id="IPR055281">
    <property type="entry name" value="GIR1-2/SIED1"/>
</dbReference>
<dbReference type="Proteomes" id="UP001151752">
    <property type="component" value="Chromosome 16"/>
</dbReference>
<reference evidence="2" key="1">
    <citation type="submission" date="2022-11" db="EMBL/GenBank/DDBJ databases">
        <authorList>
            <person name="Hyden B.L."/>
            <person name="Feng K."/>
            <person name="Yates T."/>
            <person name="Jawdy S."/>
            <person name="Smart L.B."/>
            <person name="Muchero W."/>
        </authorList>
    </citation>
    <scope>NUCLEOTIDE SEQUENCE</scope>
    <source>
        <tissue evidence="2">Shoot tip</tissue>
    </source>
</reference>
<protein>
    <submittedName>
        <fullName evidence="2">INTEGRATOR COMPLEX SUBUNIT 6-like protein</fullName>
    </submittedName>
</protein>
<gene>
    <name evidence="2" type="ORF">OIU74_000703</name>
</gene>
<accession>A0A9Q0X0K1</accession>
<dbReference type="PANTHER" id="PTHR33177:SF27">
    <property type="entry name" value="INTEGRATOR COMPLEX SUBUNIT 6 HOMOLOG"/>
    <property type="match status" value="1"/>
</dbReference>
<reference evidence="2" key="2">
    <citation type="journal article" date="2023" name="Int. J. Mol. Sci.">
        <title>De Novo Assembly and Annotation of 11 Diverse Shrub Willow (Salix) Genomes Reveals Novel Gene Organization in Sex-Linked Regions.</title>
        <authorList>
            <person name="Hyden B."/>
            <person name="Feng K."/>
            <person name="Yates T.B."/>
            <person name="Jawdy S."/>
            <person name="Cereghino C."/>
            <person name="Smart L.B."/>
            <person name="Muchero W."/>
        </authorList>
    </citation>
    <scope>NUCLEOTIDE SEQUENCE</scope>
    <source>
        <tissue evidence="2">Shoot tip</tissue>
    </source>
</reference>
<proteinExistence type="predicted"/>
<dbReference type="AlphaFoldDB" id="A0A9Q0X0K1"/>
<feature type="region of interest" description="Disordered" evidence="1">
    <location>
        <begin position="67"/>
        <end position="89"/>
    </location>
</feature>
<keyword evidence="3" id="KW-1185">Reference proteome</keyword>
<feature type="compositionally biased region" description="Basic and acidic residues" evidence="1">
    <location>
        <begin position="124"/>
        <end position="133"/>
    </location>
</feature>
<dbReference type="EMBL" id="JAPFFM010000001">
    <property type="protein sequence ID" value="KAJ6776569.1"/>
    <property type="molecule type" value="Genomic_DNA"/>
</dbReference>
<feature type="region of interest" description="Disordered" evidence="1">
    <location>
        <begin position="124"/>
        <end position="153"/>
    </location>
</feature>